<dbReference type="EMBL" id="GBRH01229108">
    <property type="protein sequence ID" value="JAD68787.1"/>
    <property type="molecule type" value="Transcribed_RNA"/>
</dbReference>
<protein>
    <submittedName>
        <fullName evidence="1">Uncharacterized protein</fullName>
    </submittedName>
</protein>
<reference evidence="1" key="2">
    <citation type="journal article" date="2015" name="Data Brief">
        <title>Shoot transcriptome of the giant reed, Arundo donax.</title>
        <authorList>
            <person name="Barrero R.A."/>
            <person name="Guerrero F.D."/>
            <person name="Moolhuijzen P."/>
            <person name="Goolsby J.A."/>
            <person name="Tidwell J."/>
            <person name="Bellgard S.E."/>
            <person name="Bellgard M.I."/>
        </authorList>
    </citation>
    <scope>NUCLEOTIDE SEQUENCE</scope>
    <source>
        <tissue evidence="1">Shoot tissue taken approximately 20 cm above the soil surface</tissue>
    </source>
</reference>
<accession>A0A0A9CB94</accession>
<evidence type="ECO:0000313" key="1">
    <source>
        <dbReference type="EMBL" id="JAD68787.1"/>
    </source>
</evidence>
<organism evidence="1">
    <name type="scientific">Arundo donax</name>
    <name type="common">Giant reed</name>
    <name type="synonym">Donax arundinaceus</name>
    <dbReference type="NCBI Taxonomy" id="35708"/>
    <lineage>
        <taxon>Eukaryota</taxon>
        <taxon>Viridiplantae</taxon>
        <taxon>Streptophyta</taxon>
        <taxon>Embryophyta</taxon>
        <taxon>Tracheophyta</taxon>
        <taxon>Spermatophyta</taxon>
        <taxon>Magnoliopsida</taxon>
        <taxon>Liliopsida</taxon>
        <taxon>Poales</taxon>
        <taxon>Poaceae</taxon>
        <taxon>PACMAD clade</taxon>
        <taxon>Arundinoideae</taxon>
        <taxon>Arundineae</taxon>
        <taxon>Arundo</taxon>
    </lineage>
</organism>
<proteinExistence type="predicted"/>
<sequence length="46" mass="5242">MIYACLLLCELRITCKFCAFVSLLRKKVFSLVTHFQIPVPAIRPAS</sequence>
<reference evidence="1" key="1">
    <citation type="submission" date="2014-09" db="EMBL/GenBank/DDBJ databases">
        <authorList>
            <person name="Magalhaes I.L.F."/>
            <person name="Oliveira U."/>
            <person name="Santos F.R."/>
            <person name="Vidigal T.H.D.A."/>
            <person name="Brescovit A.D."/>
            <person name="Santos A.J."/>
        </authorList>
    </citation>
    <scope>NUCLEOTIDE SEQUENCE</scope>
    <source>
        <tissue evidence="1">Shoot tissue taken approximately 20 cm above the soil surface</tissue>
    </source>
</reference>
<name>A0A0A9CB94_ARUDO</name>
<dbReference type="AlphaFoldDB" id="A0A0A9CB94"/>